<keyword evidence="4" id="KW-1185">Reference proteome</keyword>
<gene>
    <name evidence="3" type="ordered locus">Nham_4414</name>
</gene>
<sequence>MKGDETMELNRNLTTRSSGSPAAGRKRGWLSGWSGLAVCAVVFVGAILVFSGAFGTQSAGKLLPLLFLLPCAIMMFMCMKNMGGNQNDTGSSNVKTGVHKTDSDDRH</sequence>
<dbReference type="KEGG" id="nha:Nham_4414"/>
<reference evidence="4" key="1">
    <citation type="submission" date="2006-03" db="EMBL/GenBank/DDBJ databases">
        <title>Complete sequence of plasmid 2 of Nitrobacter hamburgensis X14.</title>
        <authorList>
            <consortium name="US DOE Joint Genome Institute"/>
            <person name="Copeland A."/>
            <person name="Lucas S."/>
            <person name="Lapidus A."/>
            <person name="Barry K."/>
            <person name="Detter J.C."/>
            <person name="Glavina del Rio T."/>
            <person name="Hammon N."/>
            <person name="Israni S."/>
            <person name="Dalin E."/>
            <person name="Tice H."/>
            <person name="Pitluck S."/>
            <person name="Chain P."/>
            <person name="Malfatti S."/>
            <person name="Shin M."/>
            <person name="Vergez L."/>
            <person name="Schmutz J."/>
            <person name="Larimer F."/>
            <person name="Land M."/>
            <person name="Hauser L."/>
            <person name="Kyrpides N."/>
            <person name="Ivanova N."/>
            <person name="Ward B."/>
            <person name="Arp D."/>
            <person name="Klotz M."/>
            <person name="Stein L."/>
            <person name="O'Mullan G."/>
            <person name="Starkenburg S."/>
            <person name="Sayavedra L."/>
            <person name="Poret-Peterson A.T."/>
            <person name="Gentry M.E."/>
            <person name="Bruce D."/>
            <person name="Richardson P."/>
        </authorList>
    </citation>
    <scope>NUCLEOTIDE SEQUENCE [LARGE SCALE GENOMIC DNA]</scope>
    <source>
        <strain evidence="4">DSM 10229 / NCIMB 13809 / X14</strain>
        <plasmid evidence="4">Plasmid pNITHX2</plasmid>
    </source>
</reference>
<feature type="transmembrane region" description="Helical" evidence="2">
    <location>
        <begin position="35"/>
        <end position="56"/>
    </location>
</feature>
<evidence type="ECO:0000313" key="4">
    <source>
        <dbReference type="Proteomes" id="UP000001953"/>
    </source>
</evidence>
<evidence type="ECO:0000313" key="3">
    <source>
        <dbReference type="EMBL" id="ABE64998.1"/>
    </source>
</evidence>
<keyword evidence="2" id="KW-1133">Transmembrane helix</keyword>
<dbReference type="AlphaFoldDB" id="Q1QFJ9"/>
<evidence type="ECO:0000256" key="2">
    <source>
        <dbReference type="SAM" id="Phobius"/>
    </source>
</evidence>
<feature type="compositionally biased region" description="Polar residues" evidence="1">
    <location>
        <begin position="84"/>
        <end position="95"/>
    </location>
</feature>
<accession>Q1QFJ9</accession>
<proteinExistence type="predicted"/>
<name>Q1QFJ9_NITHX</name>
<geneLocation type="plasmid" evidence="4">
    <name>pNITHX2</name>
</geneLocation>
<feature type="compositionally biased region" description="Polar residues" evidence="1">
    <location>
        <begin position="9"/>
        <end position="20"/>
    </location>
</feature>
<protein>
    <recommendedName>
        <fullName evidence="5">Transmembrane protein</fullName>
    </recommendedName>
</protein>
<keyword evidence="2" id="KW-0812">Transmembrane</keyword>
<evidence type="ECO:0000256" key="1">
    <source>
        <dbReference type="SAM" id="MobiDB-lite"/>
    </source>
</evidence>
<feature type="region of interest" description="Disordered" evidence="1">
    <location>
        <begin position="1"/>
        <end position="26"/>
    </location>
</feature>
<dbReference type="EMBL" id="CP000321">
    <property type="protein sequence ID" value="ABE64998.1"/>
    <property type="molecule type" value="Genomic_DNA"/>
</dbReference>
<keyword evidence="2" id="KW-0472">Membrane</keyword>
<feature type="transmembrane region" description="Helical" evidence="2">
    <location>
        <begin position="62"/>
        <end position="79"/>
    </location>
</feature>
<evidence type="ECO:0008006" key="5">
    <source>
        <dbReference type="Google" id="ProtNLM"/>
    </source>
</evidence>
<dbReference type="HOGENOM" id="CLU_2331015_0_0_5"/>
<organism evidence="3 4">
    <name type="scientific">Nitrobacter hamburgensis (strain DSM 10229 / NCIMB 13809 / X14)</name>
    <dbReference type="NCBI Taxonomy" id="323097"/>
    <lineage>
        <taxon>Bacteria</taxon>
        <taxon>Pseudomonadati</taxon>
        <taxon>Pseudomonadota</taxon>
        <taxon>Alphaproteobacteria</taxon>
        <taxon>Hyphomicrobiales</taxon>
        <taxon>Nitrobacteraceae</taxon>
        <taxon>Nitrobacter</taxon>
    </lineage>
</organism>
<keyword evidence="3" id="KW-0614">Plasmid</keyword>
<dbReference type="Proteomes" id="UP000001953">
    <property type="component" value="Plasmid 2"/>
</dbReference>
<feature type="region of interest" description="Disordered" evidence="1">
    <location>
        <begin position="84"/>
        <end position="107"/>
    </location>
</feature>